<dbReference type="AlphaFoldDB" id="A0A835GXJ5"/>
<proteinExistence type="predicted"/>
<keyword evidence="4" id="KW-1185">Reference proteome</keyword>
<gene>
    <name evidence="3" type="ORF">IFM89_004704</name>
</gene>
<dbReference type="Pfam" id="PF14372">
    <property type="entry name" value="hAT-like_RNase-H"/>
    <property type="match status" value="1"/>
</dbReference>
<dbReference type="PANTHER" id="PTHR23272">
    <property type="entry name" value="BED FINGER-RELATED"/>
    <property type="match status" value="1"/>
</dbReference>
<name>A0A835GXJ5_9MAGN</name>
<comment type="caution">
    <text evidence="3">The sequence shown here is derived from an EMBL/GenBank/DDBJ whole genome shotgun (WGS) entry which is preliminary data.</text>
</comment>
<feature type="region of interest" description="Disordered" evidence="1">
    <location>
        <begin position="69"/>
        <end position="92"/>
    </location>
</feature>
<dbReference type="OrthoDB" id="1301613at2759"/>
<feature type="compositionally biased region" description="Polar residues" evidence="1">
    <location>
        <begin position="69"/>
        <end position="88"/>
    </location>
</feature>
<evidence type="ECO:0000256" key="1">
    <source>
        <dbReference type="SAM" id="MobiDB-lite"/>
    </source>
</evidence>
<organism evidence="3 4">
    <name type="scientific">Coptis chinensis</name>
    <dbReference type="NCBI Taxonomy" id="261450"/>
    <lineage>
        <taxon>Eukaryota</taxon>
        <taxon>Viridiplantae</taxon>
        <taxon>Streptophyta</taxon>
        <taxon>Embryophyta</taxon>
        <taxon>Tracheophyta</taxon>
        <taxon>Spermatophyta</taxon>
        <taxon>Magnoliopsida</taxon>
        <taxon>Ranunculales</taxon>
        <taxon>Ranunculaceae</taxon>
        <taxon>Coptidoideae</taxon>
        <taxon>Coptis</taxon>
    </lineage>
</organism>
<dbReference type="InterPro" id="IPR025525">
    <property type="entry name" value="hAT-like_transposase_RNase-H"/>
</dbReference>
<reference evidence="3 4" key="1">
    <citation type="submission" date="2020-10" db="EMBL/GenBank/DDBJ databases">
        <title>The Coptis chinensis genome and diversification of protoberbering-type alkaloids.</title>
        <authorList>
            <person name="Wang B."/>
            <person name="Shu S."/>
            <person name="Song C."/>
            <person name="Liu Y."/>
        </authorList>
    </citation>
    <scope>NUCLEOTIDE SEQUENCE [LARGE SCALE GENOMIC DNA]</scope>
    <source>
        <strain evidence="3">HL-2020</strain>
        <tissue evidence="3">Leaf</tissue>
    </source>
</reference>
<evidence type="ECO:0000313" key="4">
    <source>
        <dbReference type="Proteomes" id="UP000631114"/>
    </source>
</evidence>
<evidence type="ECO:0000259" key="2">
    <source>
        <dbReference type="Pfam" id="PF14372"/>
    </source>
</evidence>
<dbReference type="GO" id="GO:0003677">
    <property type="term" value="F:DNA binding"/>
    <property type="evidence" value="ECO:0007669"/>
    <property type="project" value="InterPro"/>
</dbReference>
<accession>A0A835GXJ5</accession>
<feature type="domain" description="hAT-like transposase RNase-H fold" evidence="2">
    <location>
        <begin position="1"/>
        <end position="66"/>
    </location>
</feature>
<sequence>MAMRMKEKFVKYWNITNVVFSLSSILDPRIKMKSISFYFPLIYGTEHSPEEITEVSDILTSLYNEYATRSSMPSQPSSWNTKTSSKASGSALDGDKYAFETVDKAIDEFEIDEDCGDIVEPEPDPEPEVAATSVPILDIWEIDEDEEA</sequence>
<evidence type="ECO:0000313" key="3">
    <source>
        <dbReference type="EMBL" id="KAF9587727.1"/>
    </source>
</evidence>
<protein>
    <recommendedName>
        <fullName evidence="2">hAT-like transposase RNase-H fold domain-containing protein</fullName>
    </recommendedName>
</protein>
<dbReference type="EMBL" id="JADFTS010000009">
    <property type="protein sequence ID" value="KAF9587727.1"/>
    <property type="molecule type" value="Genomic_DNA"/>
</dbReference>
<dbReference type="PANTHER" id="PTHR23272:SF178">
    <property type="entry name" value="OS01G0698300 PROTEIN"/>
    <property type="match status" value="1"/>
</dbReference>
<dbReference type="Proteomes" id="UP000631114">
    <property type="component" value="Unassembled WGS sequence"/>
</dbReference>